<dbReference type="Pfam" id="PF03050">
    <property type="entry name" value="DDE_Tnp_IS66"/>
    <property type="match status" value="1"/>
</dbReference>
<sequence>MNYMIKRWTELNEFMHTPGVPFSNAECERTIKKLITHRKYSLFYKTAKGAQVGDVIQSLIATCQELGVSPCKYLAWLQGISPRLNSRRKPICLGAIQHKFFLLFFY</sequence>
<feature type="domain" description="Transposase IS66 central" evidence="1">
    <location>
        <begin position="1"/>
        <end position="51"/>
    </location>
</feature>
<dbReference type="Proteomes" id="UP000192907">
    <property type="component" value="Unassembled WGS sequence"/>
</dbReference>
<organism evidence="2 3">
    <name type="scientific">Pseudobacteriovorax antillogorgiicola</name>
    <dbReference type="NCBI Taxonomy" id="1513793"/>
    <lineage>
        <taxon>Bacteria</taxon>
        <taxon>Pseudomonadati</taxon>
        <taxon>Bdellovibrionota</taxon>
        <taxon>Oligoflexia</taxon>
        <taxon>Oligoflexales</taxon>
        <taxon>Pseudobacteriovoracaceae</taxon>
        <taxon>Pseudobacteriovorax</taxon>
    </lineage>
</organism>
<dbReference type="InterPro" id="IPR004291">
    <property type="entry name" value="Transposase_IS66_central"/>
</dbReference>
<dbReference type="AlphaFoldDB" id="A0A1Y6CSF9"/>
<dbReference type="OrthoDB" id="9800877at2"/>
<gene>
    <name evidence="2" type="ORF">SAMN06296036_12977</name>
</gene>
<dbReference type="EMBL" id="FWZT01000029">
    <property type="protein sequence ID" value="SMF75823.1"/>
    <property type="molecule type" value="Genomic_DNA"/>
</dbReference>
<dbReference type="InterPro" id="IPR052344">
    <property type="entry name" value="Transposase-related"/>
</dbReference>
<accession>A0A1Y6CSF9</accession>
<dbReference type="PANTHER" id="PTHR33678:SF2">
    <property type="match status" value="1"/>
</dbReference>
<reference evidence="3" key="1">
    <citation type="submission" date="2017-04" db="EMBL/GenBank/DDBJ databases">
        <authorList>
            <person name="Varghese N."/>
            <person name="Submissions S."/>
        </authorList>
    </citation>
    <scope>NUCLEOTIDE SEQUENCE [LARGE SCALE GENOMIC DNA]</scope>
    <source>
        <strain evidence="3">RKEM611</strain>
    </source>
</reference>
<evidence type="ECO:0000313" key="3">
    <source>
        <dbReference type="Proteomes" id="UP000192907"/>
    </source>
</evidence>
<evidence type="ECO:0000313" key="2">
    <source>
        <dbReference type="EMBL" id="SMF75823.1"/>
    </source>
</evidence>
<evidence type="ECO:0000259" key="1">
    <source>
        <dbReference type="Pfam" id="PF03050"/>
    </source>
</evidence>
<keyword evidence="3" id="KW-1185">Reference proteome</keyword>
<dbReference type="PANTHER" id="PTHR33678">
    <property type="entry name" value="BLL1576 PROTEIN"/>
    <property type="match status" value="1"/>
</dbReference>
<dbReference type="STRING" id="1513793.SAMN06296036_12977"/>
<proteinExistence type="predicted"/>
<name>A0A1Y6CSF9_9BACT</name>
<protein>
    <submittedName>
        <fullName evidence="2">Transposase IS66 family protein</fullName>
    </submittedName>
</protein>